<organism evidence="1 2">
    <name type="scientific">Metabacillus hrfriensis</name>
    <dbReference type="NCBI Taxonomy" id="3048891"/>
    <lineage>
        <taxon>Bacteria</taxon>
        <taxon>Bacillati</taxon>
        <taxon>Bacillota</taxon>
        <taxon>Bacilli</taxon>
        <taxon>Bacillales</taxon>
        <taxon>Bacillaceae</taxon>
        <taxon>Metabacillus</taxon>
    </lineage>
</organism>
<dbReference type="EMBL" id="CP126116">
    <property type="protein sequence ID" value="WHZ57241.1"/>
    <property type="molecule type" value="Genomic_DNA"/>
</dbReference>
<evidence type="ECO:0000313" key="2">
    <source>
        <dbReference type="Proteomes" id="UP001226091"/>
    </source>
</evidence>
<name>A0ACD4R9X7_9BACI</name>
<proteinExistence type="predicted"/>
<gene>
    <name evidence="1" type="ORF">QLQ22_21725</name>
</gene>
<evidence type="ECO:0000313" key="1">
    <source>
        <dbReference type="EMBL" id="WHZ57241.1"/>
    </source>
</evidence>
<keyword evidence="2" id="KW-1185">Reference proteome</keyword>
<sequence>MEWLFLVLIGFIAGTIGSLVGLGGGIIVVPAMLFSSAFFTIFENVTPQTAVGTSLLVIIFTGLSSTLAYMKVKKVDYKSGWIFFIGSGPGGLLGAYLNKYLNLDSFSLYFGLFMIAVSLLLMMRDKWKPKYREPGLGDVIRYYPSENGNDAVYFYKPAPAVFISFGVGFISGLFGIGGGVLMVPAMVLLFLFPPHIAVATSMFIIFLSGLSSSVMHIALGNVNWLFALALIPGAWAGGKAGAMIATKLSGKTVINLLRLVLILAGLKLIYEGIF</sequence>
<accession>A0ACD4R9X7</accession>
<dbReference type="Proteomes" id="UP001226091">
    <property type="component" value="Chromosome"/>
</dbReference>
<reference evidence="2" key="1">
    <citation type="journal article" date="2025" name="Aquaculture">
        <title>Assessment of the bioflocculant production and safety properties of Metabacillus hrfriensis sp. nov. based on phenotypic and whole-genome sequencing analysis.</title>
        <authorList>
            <person name="Zhang R."/>
            <person name="Zhao Z."/>
            <person name="Luo L."/>
            <person name="Wang S."/>
            <person name="Guo K."/>
            <person name="Xu W."/>
        </authorList>
    </citation>
    <scope>NUCLEOTIDE SEQUENCE [LARGE SCALE GENOMIC DNA]</scope>
    <source>
        <strain evidence="2">CT-WN-B3</strain>
    </source>
</reference>
<protein>
    <submittedName>
        <fullName evidence="1">Sulfite exporter TauE/SafE family protein</fullName>
    </submittedName>
</protein>